<dbReference type="Pfam" id="PF00581">
    <property type="entry name" value="Rhodanese"/>
    <property type="match status" value="1"/>
</dbReference>
<dbReference type="InterPro" id="IPR050229">
    <property type="entry name" value="GlpE_sulfurtransferase"/>
</dbReference>
<dbReference type="AlphaFoldDB" id="A0AAP9HCZ6"/>
<dbReference type="PROSITE" id="PS51257">
    <property type="entry name" value="PROKAR_LIPOPROTEIN"/>
    <property type="match status" value="1"/>
</dbReference>
<sequence>MKKTNKVTLALSSILLAASLAGCSSNSSDGVVRTYKDGKEADVEKAAIKLVKAVKTGDYNLMSAEELKKALDGKEEMVLVDTMPAKSFEKSHIKSAVNAVLPVKIEDVKPEEKEAFLKALGDNKDKKIVLYCGFVGCERSHVGAVIAKEAGFKNVYRFPGGIAAWVDAGNSVEK</sequence>
<gene>
    <name evidence="3" type="ORF">FOC49_01180</name>
</gene>
<keyword evidence="1" id="KW-0732">Signal</keyword>
<name>A0AAP9HCZ6_9BACL</name>
<evidence type="ECO:0000313" key="4">
    <source>
        <dbReference type="Proteomes" id="UP000425411"/>
    </source>
</evidence>
<proteinExistence type="predicted"/>
<feature type="chain" id="PRO_5042846014" evidence="1">
    <location>
        <begin position="22"/>
        <end position="174"/>
    </location>
</feature>
<protein>
    <submittedName>
        <fullName evidence="3">Rhodanese-like domain-containing protein</fullName>
    </submittedName>
</protein>
<evidence type="ECO:0000313" key="3">
    <source>
        <dbReference type="EMBL" id="QGS08589.1"/>
    </source>
</evidence>
<evidence type="ECO:0000259" key="2">
    <source>
        <dbReference type="PROSITE" id="PS50206"/>
    </source>
</evidence>
<keyword evidence="4" id="KW-1185">Reference proteome</keyword>
<dbReference type="InterPro" id="IPR036873">
    <property type="entry name" value="Rhodanese-like_dom_sf"/>
</dbReference>
<dbReference type="SUPFAM" id="SSF52821">
    <property type="entry name" value="Rhodanese/Cell cycle control phosphatase"/>
    <property type="match status" value="1"/>
</dbReference>
<dbReference type="RefSeq" id="WP_004633703.1">
    <property type="nucleotide sequence ID" value="NZ_CAURBT010000005.1"/>
</dbReference>
<evidence type="ECO:0000256" key="1">
    <source>
        <dbReference type="SAM" id="SignalP"/>
    </source>
</evidence>
<accession>A0AAP9HCZ6</accession>
<organism evidence="3 4">
    <name type="scientific">Gemella morbillorum</name>
    <dbReference type="NCBI Taxonomy" id="29391"/>
    <lineage>
        <taxon>Bacteria</taxon>
        <taxon>Bacillati</taxon>
        <taxon>Bacillota</taxon>
        <taxon>Bacilli</taxon>
        <taxon>Bacillales</taxon>
        <taxon>Gemellaceae</taxon>
        <taxon>Gemella</taxon>
    </lineage>
</organism>
<dbReference type="SMART" id="SM00450">
    <property type="entry name" value="RHOD"/>
    <property type="match status" value="1"/>
</dbReference>
<dbReference type="PROSITE" id="PS50206">
    <property type="entry name" value="RHODANESE_3"/>
    <property type="match status" value="1"/>
</dbReference>
<feature type="domain" description="Rhodanese" evidence="2">
    <location>
        <begin position="73"/>
        <end position="174"/>
    </location>
</feature>
<dbReference type="InterPro" id="IPR001763">
    <property type="entry name" value="Rhodanese-like_dom"/>
</dbReference>
<reference evidence="3 4" key="1">
    <citation type="submission" date="2019-11" db="EMBL/GenBank/DDBJ databases">
        <title>FDA dAtabase for Regulatory Grade micrObial Sequences (FDA-ARGOS): Supporting development and validation of Infectious Disease Dx tests.</title>
        <authorList>
            <person name="Turner S."/>
            <person name="Byrd R."/>
            <person name="Tallon L."/>
            <person name="Sadzewicz L."/>
            <person name="Vavikolanu K."/>
            <person name="Mehta A."/>
            <person name="Aluvathingal J."/>
            <person name="Nadendla S."/>
            <person name="Myers T."/>
            <person name="Yan Y."/>
            <person name="Sichtig H."/>
        </authorList>
    </citation>
    <scope>NUCLEOTIDE SEQUENCE [LARGE SCALE GENOMIC DNA]</scope>
    <source>
        <strain evidence="3 4">FDAARGOS_741</strain>
    </source>
</reference>
<dbReference type="CDD" id="cd00158">
    <property type="entry name" value="RHOD"/>
    <property type="match status" value="1"/>
</dbReference>
<dbReference type="PANTHER" id="PTHR43031:SF7">
    <property type="entry name" value="NITRIC OXIDE REDUCTASE FLRD-NAD(+) REDUCTASE"/>
    <property type="match status" value="1"/>
</dbReference>
<feature type="signal peptide" evidence="1">
    <location>
        <begin position="1"/>
        <end position="21"/>
    </location>
</feature>
<dbReference type="EMBL" id="CP046314">
    <property type="protein sequence ID" value="QGS08589.1"/>
    <property type="molecule type" value="Genomic_DNA"/>
</dbReference>
<dbReference type="Proteomes" id="UP000425411">
    <property type="component" value="Chromosome"/>
</dbReference>
<dbReference type="PANTHER" id="PTHR43031">
    <property type="entry name" value="FAD-DEPENDENT OXIDOREDUCTASE"/>
    <property type="match status" value="1"/>
</dbReference>
<dbReference type="Gene3D" id="3.40.250.10">
    <property type="entry name" value="Rhodanese-like domain"/>
    <property type="match status" value="1"/>
</dbReference>